<sequence>MKFKSQIFTAVSGSVGGLTFAKNKGGLYTRARAIPTNPNTPSQVAARDAMSTLVDAWTNTLAESARDAWRVYALNTPVVDVFGDPKLLTGQQMYIRSNQPRVRAGVPRVDPGPTIFNLGTFTTISIAISAAAPNDIIVTFTTSDAWANVDGGFLFIGASRQQNQSIAFFKAPFRQAGTIFGDPVPPTSPKTIVSDFPYALANKAFVTARAGQADGRLSTAQIVSTVVVP</sequence>
<dbReference type="EMBL" id="LAZR01038626">
    <property type="protein sequence ID" value="KKL19054.1"/>
    <property type="molecule type" value="Genomic_DNA"/>
</dbReference>
<protein>
    <submittedName>
        <fullName evidence="1">Uncharacterized protein</fullName>
    </submittedName>
</protein>
<name>A0A0F9BAS7_9ZZZZ</name>
<reference evidence="1" key="1">
    <citation type="journal article" date="2015" name="Nature">
        <title>Complex archaea that bridge the gap between prokaryotes and eukaryotes.</title>
        <authorList>
            <person name="Spang A."/>
            <person name="Saw J.H."/>
            <person name="Jorgensen S.L."/>
            <person name="Zaremba-Niedzwiedzka K."/>
            <person name="Martijn J."/>
            <person name="Lind A.E."/>
            <person name="van Eijk R."/>
            <person name="Schleper C."/>
            <person name="Guy L."/>
            <person name="Ettema T.J."/>
        </authorList>
    </citation>
    <scope>NUCLEOTIDE SEQUENCE</scope>
</reference>
<evidence type="ECO:0000313" key="1">
    <source>
        <dbReference type="EMBL" id="KKL19054.1"/>
    </source>
</evidence>
<dbReference type="AlphaFoldDB" id="A0A0F9BAS7"/>
<organism evidence="1">
    <name type="scientific">marine sediment metagenome</name>
    <dbReference type="NCBI Taxonomy" id="412755"/>
    <lineage>
        <taxon>unclassified sequences</taxon>
        <taxon>metagenomes</taxon>
        <taxon>ecological metagenomes</taxon>
    </lineage>
</organism>
<proteinExistence type="predicted"/>
<comment type="caution">
    <text evidence="1">The sequence shown here is derived from an EMBL/GenBank/DDBJ whole genome shotgun (WGS) entry which is preliminary data.</text>
</comment>
<accession>A0A0F9BAS7</accession>
<gene>
    <name evidence="1" type="ORF">LCGC14_2469340</name>
</gene>